<dbReference type="AlphaFoldDB" id="A0AA88YDU7"/>
<feature type="compositionally biased region" description="Basic and acidic residues" evidence="10">
    <location>
        <begin position="372"/>
        <end position="387"/>
    </location>
</feature>
<dbReference type="GO" id="GO:0006352">
    <property type="term" value="P:DNA-templated transcription initiation"/>
    <property type="evidence" value="ECO:0007669"/>
    <property type="project" value="InterPro"/>
</dbReference>
<feature type="compositionally biased region" description="Basic residues" evidence="10">
    <location>
        <begin position="311"/>
        <end position="322"/>
    </location>
</feature>
<dbReference type="EMBL" id="VSWD01000005">
    <property type="protein sequence ID" value="KAK3102943.1"/>
    <property type="molecule type" value="Genomic_DNA"/>
</dbReference>
<reference evidence="11" key="1">
    <citation type="submission" date="2019-08" db="EMBL/GenBank/DDBJ databases">
        <title>The improved chromosome-level genome for the pearl oyster Pinctada fucata martensii using PacBio sequencing and Hi-C.</title>
        <authorList>
            <person name="Zheng Z."/>
        </authorList>
    </citation>
    <scope>NUCLEOTIDE SEQUENCE</scope>
    <source>
        <strain evidence="11">ZZ-2019</strain>
        <tissue evidence="11">Adductor muscle</tissue>
    </source>
</reference>
<feature type="compositionally biased region" description="Polar residues" evidence="10">
    <location>
        <begin position="332"/>
        <end position="344"/>
    </location>
</feature>
<dbReference type="PANTHER" id="PTHR12709:SF5">
    <property type="entry name" value="DNA-DIRECTED RNA POLYMERASE I SUBUNIT RPA43"/>
    <property type="match status" value="1"/>
</dbReference>
<protein>
    <recommendedName>
        <fullName evidence="7">DNA-directed RNA polymerase I subunit RPA43</fullName>
    </recommendedName>
    <alternativeName>
        <fullName evidence="9">DNA-directed RNA polymerase I subunit F</fullName>
    </alternativeName>
    <alternativeName>
        <fullName evidence="8">Twist neighbor protein</fullName>
    </alternativeName>
</protein>
<comment type="caution">
    <text evidence="11">The sequence shown here is derived from an EMBL/GenBank/DDBJ whole genome shotgun (WGS) entry which is preliminary data.</text>
</comment>
<feature type="compositionally biased region" description="Basic residues" evidence="10">
    <location>
        <begin position="210"/>
        <end position="221"/>
    </location>
</feature>
<evidence type="ECO:0000256" key="4">
    <source>
        <dbReference type="ARBA" id="ARBA00022553"/>
    </source>
</evidence>
<evidence type="ECO:0000313" key="11">
    <source>
        <dbReference type="EMBL" id="KAK3102943.1"/>
    </source>
</evidence>
<keyword evidence="6" id="KW-0539">Nucleus</keyword>
<feature type="compositionally biased region" description="Basic residues" evidence="10">
    <location>
        <begin position="388"/>
        <end position="399"/>
    </location>
</feature>
<evidence type="ECO:0000313" key="12">
    <source>
        <dbReference type="Proteomes" id="UP001186944"/>
    </source>
</evidence>
<gene>
    <name evidence="11" type="ORF">FSP39_015146</name>
</gene>
<evidence type="ECO:0000256" key="6">
    <source>
        <dbReference type="ARBA" id="ARBA00023242"/>
    </source>
</evidence>
<dbReference type="GO" id="GO:0006362">
    <property type="term" value="P:transcription elongation by RNA polymerase I"/>
    <property type="evidence" value="ECO:0007669"/>
    <property type="project" value="TreeGrafter"/>
</dbReference>
<dbReference type="PANTHER" id="PTHR12709">
    <property type="entry name" value="DNA-DIRECTED RNA POLYMERASE II, III"/>
    <property type="match status" value="1"/>
</dbReference>
<dbReference type="Gene3D" id="3.30.1490.120">
    <property type="entry name" value="RNA polymerase Rpb7-like, N-terminal domain"/>
    <property type="match status" value="1"/>
</dbReference>
<comment type="subcellular location">
    <subcellularLocation>
        <location evidence="1">Nucleus</location>
        <location evidence="1">Nucleolus</location>
    </subcellularLocation>
</comment>
<feature type="compositionally biased region" description="Polar residues" evidence="10">
    <location>
        <begin position="169"/>
        <end position="187"/>
    </location>
</feature>
<evidence type="ECO:0000256" key="8">
    <source>
        <dbReference type="ARBA" id="ARBA00080323"/>
    </source>
</evidence>
<dbReference type="GO" id="GO:0005736">
    <property type="term" value="C:RNA polymerase I complex"/>
    <property type="evidence" value="ECO:0007669"/>
    <property type="project" value="TreeGrafter"/>
</dbReference>
<evidence type="ECO:0000256" key="10">
    <source>
        <dbReference type="SAM" id="MobiDB-lite"/>
    </source>
</evidence>
<dbReference type="FunFam" id="3.30.1490.120:FF:000003">
    <property type="entry name" value="DNA-directed RNA polymerase I subunit RPA43"/>
    <property type="match status" value="1"/>
</dbReference>
<evidence type="ECO:0000256" key="2">
    <source>
        <dbReference type="ARBA" id="ARBA00005930"/>
    </source>
</evidence>
<keyword evidence="4" id="KW-0597">Phosphoprotein</keyword>
<keyword evidence="5" id="KW-0804">Transcription</keyword>
<dbReference type="Gene3D" id="2.40.50.1060">
    <property type="match status" value="1"/>
</dbReference>
<evidence type="ECO:0000256" key="3">
    <source>
        <dbReference type="ARBA" id="ARBA00022478"/>
    </source>
</evidence>
<dbReference type="Proteomes" id="UP001186944">
    <property type="component" value="Unassembled WGS sequence"/>
</dbReference>
<dbReference type="InterPro" id="IPR036898">
    <property type="entry name" value="RNA_pol_Rpb7-like_N_sf"/>
</dbReference>
<organism evidence="11 12">
    <name type="scientific">Pinctada imbricata</name>
    <name type="common">Atlantic pearl-oyster</name>
    <name type="synonym">Pinctada martensii</name>
    <dbReference type="NCBI Taxonomy" id="66713"/>
    <lineage>
        <taxon>Eukaryota</taxon>
        <taxon>Metazoa</taxon>
        <taxon>Spiralia</taxon>
        <taxon>Lophotrochozoa</taxon>
        <taxon>Mollusca</taxon>
        <taxon>Bivalvia</taxon>
        <taxon>Autobranchia</taxon>
        <taxon>Pteriomorphia</taxon>
        <taxon>Pterioida</taxon>
        <taxon>Pterioidea</taxon>
        <taxon>Pteriidae</taxon>
        <taxon>Pinctada</taxon>
    </lineage>
</organism>
<evidence type="ECO:0000256" key="5">
    <source>
        <dbReference type="ARBA" id="ARBA00023163"/>
    </source>
</evidence>
<feature type="compositionally biased region" description="Basic residues" evidence="10">
    <location>
        <begin position="157"/>
        <end position="167"/>
    </location>
</feature>
<keyword evidence="3" id="KW-0240">DNA-directed RNA polymerase</keyword>
<dbReference type="InterPro" id="IPR045113">
    <property type="entry name" value="Rpb7-like"/>
</dbReference>
<comment type="similarity">
    <text evidence="2">Belongs to the eukaryotic RPA43 RNA polymerase subunit family.</text>
</comment>
<evidence type="ECO:0000256" key="7">
    <source>
        <dbReference type="ARBA" id="ARBA00073455"/>
    </source>
</evidence>
<feature type="compositionally biased region" description="Polar residues" evidence="10">
    <location>
        <begin position="232"/>
        <end position="253"/>
    </location>
</feature>
<proteinExistence type="inferred from homology"/>
<accession>A0AA88YDU7</accession>
<keyword evidence="12" id="KW-1185">Reference proteome</keyword>
<evidence type="ECO:0000256" key="1">
    <source>
        <dbReference type="ARBA" id="ARBA00004604"/>
    </source>
</evidence>
<feature type="region of interest" description="Disordered" evidence="10">
    <location>
        <begin position="154"/>
        <end position="405"/>
    </location>
</feature>
<sequence>MSCFESVTACKHIVLSPKYLGSVKDGIINQLEAEKNVFSDLLEGAVIAYDNIKLKSSSGAIVNEESHVHFDIQADFIVFRPFVGAKLKGKVNRIFKQHVVCLVHDSFNAPIHKPKGQTGGWEGSNLTVGEIITFTVTNVYINNGVLSMRGELLGSRRGSKKKQKRRNMTSENTGETATIDLTENTGESGDVNHDSAYHTNSSIDEECKSPGKKKKKKKLKKTSTEEEKDTGANVSNLDTNSQGGLSVLSNADSDVQKAEEGAGMNEVGSSRVKKAKKRKHEDSSLDAEEGSLSHIHSENTEGENSVVTESKKKHKKHKKHKKDSIDMETENDFTSIKSWSAEQNGSDRLHNSVIGDSSGDISKPKKKKKDKRQSSEDVDGRVLDTVDKHHKKLKQKRKHNAIEDD</sequence>
<evidence type="ECO:0000256" key="9">
    <source>
        <dbReference type="ARBA" id="ARBA00083123"/>
    </source>
</evidence>
<name>A0AA88YDU7_PINIB</name>